<comment type="caution">
    <text evidence="1">The sequence shown here is derived from an EMBL/GenBank/DDBJ whole genome shotgun (WGS) entry which is preliminary data.</text>
</comment>
<dbReference type="AlphaFoldDB" id="A0A8J8T6K6"/>
<evidence type="ECO:0000313" key="2">
    <source>
        <dbReference type="Proteomes" id="UP000785679"/>
    </source>
</evidence>
<sequence length="497" mass="58681">MGIQQVKDEFDEECHLLFANELRINYYLPEENTREGMEESWKRLHWFIVCIKQGKVPEGRRILPYENYFINVELMNLFAQLAASQPENHFLMSHISAFLAYMPNGELTEGAGMKYIRKYPPSILILFQPMTIFIENCSADQTTIIRHSFQNFKRGFIEFAENSQGRATDLKKHYMYHRLKDHDRLKELNLSSKPENIDELRIMLATTAQECFGSAEQQFNQNLRPITDIIHKMSMGLIQTFLHTRDERMEACIDLQVQCLKNSLRFQDKHEVGQFLNYVTDLYFKLADRKCYLKYSKLLLEDLSDQWKFQPRLLILFMEYHIQGIEYLISESEIQRDEEAVRRVDKFKELFGTAKEIFSDIMGEQAGLLKLFESEFEYYEAFTGLNLSRDERIQKIQHAKQLLQDNQIISKHPVWKYEAAEIFMNMKKETDDQTLTKEIVVGLGNRFSNILDEYNLMKNQPCNSLKFPFNMNYSVAIQSFNQNFASLVHAINPDDLH</sequence>
<accession>A0A8J8T6K6</accession>
<proteinExistence type="predicted"/>
<organism evidence="1 2">
    <name type="scientific">Halteria grandinella</name>
    <dbReference type="NCBI Taxonomy" id="5974"/>
    <lineage>
        <taxon>Eukaryota</taxon>
        <taxon>Sar</taxon>
        <taxon>Alveolata</taxon>
        <taxon>Ciliophora</taxon>
        <taxon>Intramacronucleata</taxon>
        <taxon>Spirotrichea</taxon>
        <taxon>Stichotrichia</taxon>
        <taxon>Sporadotrichida</taxon>
        <taxon>Halteriidae</taxon>
        <taxon>Halteria</taxon>
    </lineage>
</organism>
<name>A0A8J8T6K6_HALGN</name>
<protein>
    <submittedName>
        <fullName evidence="1">Uncharacterized protein</fullName>
    </submittedName>
</protein>
<reference evidence="1" key="1">
    <citation type="submission" date="2019-06" db="EMBL/GenBank/DDBJ databases">
        <authorList>
            <person name="Zheng W."/>
        </authorList>
    </citation>
    <scope>NUCLEOTIDE SEQUENCE</scope>
    <source>
        <strain evidence="1">QDHG01</strain>
    </source>
</reference>
<gene>
    <name evidence="1" type="ORF">FGO68_gene5255</name>
</gene>
<keyword evidence="2" id="KW-1185">Reference proteome</keyword>
<dbReference type="Proteomes" id="UP000785679">
    <property type="component" value="Unassembled WGS sequence"/>
</dbReference>
<dbReference type="EMBL" id="RRYP01003893">
    <property type="protein sequence ID" value="TNV83376.1"/>
    <property type="molecule type" value="Genomic_DNA"/>
</dbReference>
<evidence type="ECO:0000313" key="1">
    <source>
        <dbReference type="EMBL" id="TNV83376.1"/>
    </source>
</evidence>